<reference evidence="1" key="1">
    <citation type="submission" date="2021-01" db="UniProtKB">
        <authorList>
            <consortium name="EnsemblMetazoa"/>
        </authorList>
    </citation>
    <scope>IDENTIFICATION</scope>
</reference>
<name>A0A7M7GGZ1_NASVI</name>
<evidence type="ECO:0008006" key="3">
    <source>
        <dbReference type="Google" id="ProtNLM"/>
    </source>
</evidence>
<dbReference type="KEGG" id="nvi:100679759"/>
<accession>A0A7M7GGZ1</accession>
<dbReference type="EnsemblMetazoa" id="XM_003425172">
    <property type="protein sequence ID" value="XP_003425220"/>
    <property type="gene ID" value="LOC100679759"/>
</dbReference>
<organism evidence="1 2">
    <name type="scientific">Nasonia vitripennis</name>
    <name type="common">Parasitic wasp</name>
    <dbReference type="NCBI Taxonomy" id="7425"/>
    <lineage>
        <taxon>Eukaryota</taxon>
        <taxon>Metazoa</taxon>
        <taxon>Ecdysozoa</taxon>
        <taxon>Arthropoda</taxon>
        <taxon>Hexapoda</taxon>
        <taxon>Insecta</taxon>
        <taxon>Pterygota</taxon>
        <taxon>Neoptera</taxon>
        <taxon>Endopterygota</taxon>
        <taxon>Hymenoptera</taxon>
        <taxon>Apocrita</taxon>
        <taxon>Proctotrupomorpha</taxon>
        <taxon>Chalcidoidea</taxon>
        <taxon>Pteromalidae</taxon>
        <taxon>Pteromalinae</taxon>
        <taxon>Nasonia</taxon>
    </lineage>
</organism>
<dbReference type="SMR" id="A0A7M7GGZ1"/>
<sequence>MEFISTKRSRKRKRKRRFISNKLERRDQIKIEVRSRKRQTIATALNFSIKKEKFVDNMEASAFWENYKAAHEWQKRHNVTWWKTRCFALEHENHVLKETIRNLTNNQNYSHNLVGSSQIHQQDEAANEELNDGNENNADDNLEFQLNEDMMNFLAQSIRHKIELKNKKESEEAAEQSEKSDEEPIKHGLAWIRKRNDCAKLLYGEASARVLAMETALQTTIERHIDKAKPQYWPNIPLKL</sequence>
<dbReference type="OrthoDB" id="5989213at2759"/>
<dbReference type="GeneID" id="100679759"/>
<dbReference type="GO" id="GO:0032797">
    <property type="term" value="C:SMN complex"/>
    <property type="evidence" value="ECO:0007669"/>
    <property type="project" value="InterPro"/>
</dbReference>
<dbReference type="RefSeq" id="XP_003425220.1">
    <property type="nucleotide sequence ID" value="XM_003425172.5"/>
</dbReference>
<dbReference type="AlphaFoldDB" id="A0A7M7GGZ1"/>
<proteinExistence type="predicted"/>
<evidence type="ECO:0000313" key="2">
    <source>
        <dbReference type="Proteomes" id="UP000002358"/>
    </source>
</evidence>
<dbReference type="InterPro" id="IPR034754">
    <property type="entry name" value="GEMIN8"/>
</dbReference>
<dbReference type="InParanoid" id="A0A7M7GGZ1"/>
<protein>
    <recommendedName>
        <fullName evidence="3">Gem-associated protein 8</fullName>
    </recommendedName>
</protein>
<dbReference type="PANTHER" id="PTHR16238">
    <property type="entry name" value="GEM-ASSOCIATED PROTEIN 8"/>
    <property type="match status" value="1"/>
</dbReference>
<dbReference type="PANTHER" id="PTHR16238:SF7">
    <property type="entry name" value="GEM-ASSOCIATED PROTEIN 8"/>
    <property type="match status" value="1"/>
</dbReference>
<keyword evidence="2" id="KW-1185">Reference proteome</keyword>
<dbReference type="Pfam" id="PF15348">
    <property type="entry name" value="GEMIN8"/>
    <property type="match status" value="1"/>
</dbReference>
<evidence type="ECO:0000313" key="1">
    <source>
        <dbReference type="EnsemblMetazoa" id="XP_003425220"/>
    </source>
</evidence>
<dbReference type="Proteomes" id="UP000002358">
    <property type="component" value="Unassembled WGS sequence"/>
</dbReference>
<dbReference type="GO" id="GO:0000387">
    <property type="term" value="P:spliceosomal snRNP assembly"/>
    <property type="evidence" value="ECO:0007669"/>
    <property type="project" value="InterPro"/>
</dbReference>